<organism evidence="1 2">
    <name type="scientific">Gomphosphaeria aponina SAG 52.96 = DSM 107014</name>
    <dbReference type="NCBI Taxonomy" id="1521640"/>
    <lineage>
        <taxon>Bacteria</taxon>
        <taxon>Bacillati</taxon>
        <taxon>Cyanobacteriota</taxon>
        <taxon>Cyanophyceae</taxon>
        <taxon>Oscillatoriophycideae</taxon>
        <taxon>Chroococcales</taxon>
        <taxon>Gomphosphaeriaceae</taxon>
        <taxon>Gomphosphaeria</taxon>
    </lineage>
</organism>
<proteinExistence type="predicted"/>
<dbReference type="PANTHER" id="PTHR34235">
    <property type="entry name" value="SLR1203 PROTEIN-RELATED"/>
    <property type="match status" value="1"/>
</dbReference>
<dbReference type="Gene3D" id="1.20.1220.20">
    <property type="entry name" value="Uncharcterised protein PF01724"/>
    <property type="match status" value="1"/>
</dbReference>
<gene>
    <name evidence="1" type="ORF">DSM107014_01215</name>
</gene>
<comment type="caution">
    <text evidence="1">The sequence shown here is derived from an EMBL/GenBank/DDBJ whole genome shotgun (WGS) entry which is preliminary data.</text>
</comment>
<dbReference type="Proteomes" id="UP000767446">
    <property type="component" value="Unassembled WGS sequence"/>
</dbReference>
<dbReference type="EMBL" id="JADQBC010000005">
    <property type="protein sequence ID" value="MBR8826521.1"/>
    <property type="molecule type" value="Genomic_DNA"/>
</dbReference>
<dbReference type="AlphaFoldDB" id="A0A941GV30"/>
<dbReference type="PANTHER" id="PTHR34235:SF3">
    <property type="entry name" value="SLR1203 PROTEIN"/>
    <property type="match status" value="1"/>
</dbReference>
<evidence type="ECO:0000313" key="2">
    <source>
        <dbReference type="Proteomes" id="UP000767446"/>
    </source>
</evidence>
<name>A0A941GV30_9CHRO</name>
<dbReference type="InterPro" id="IPR002636">
    <property type="entry name" value="DUF29"/>
</dbReference>
<sequence>MIKGTISEKKQKSLYEQDYHLWLITTANQLEENNIQDLDIHNLLEEIESMGRSEKNGLQSNLQIVLMHLLKYKYQPEKRSNSWRYTILEHRDRIAITLENSPSLKSYVGEIFDKCYQKARKKAATETGLPLNKFPSDSPFTIENTLNEDYLPE</sequence>
<accession>A0A941GV30</accession>
<reference evidence="1" key="1">
    <citation type="submission" date="2021-02" db="EMBL/GenBank/DDBJ databases">
        <title>Metagenome analyses of Stigonema ocellatum DSM 106950, Chlorogloea purpurea SAG 13.99 and Gomphosphaeria aponina DSM 107014.</title>
        <authorList>
            <person name="Marter P."/>
            <person name="Huang S."/>
        </authorList>
    </citation>
    <scope>NUCLEOTIDE SEQUENCE</scope>
    <source>
        <strain evidence="1">JP213</strain>
    </source>
</reference>
<protein>
    <submittedName>
        <fullName evidence="1">DUF29 domain-containing protein</fullName>
    </submittedName>
</protein>
<dbReference type="Pfam" id="PF01724">
    <property type="entry name" value="DUF29"/>
    <property type="match status" value="1"/>
</dbReference>
<evidence type="ECO:0000313" key="1">
    <source>
        <dbReference type="EMBL" id="MBR8826521.1"/>
    </source>
</evidence>